<protein>
    <recommendedName>
        <fullName evidence="4">Malonyl-CoA:ACP transacylase (MAT) domain-containing protein</fullName>
    </recommendedName>
</protein>
<dbReference type="Proteomes" id="UP000192327">
    <property type="component" value="Unassembled WGS sequence"/>
</dbReference>
<evidence type="ECO:0000256" key="1">
    <source>
        <dbReference type="SAM" id="MobiDB-lite"/>
    </source>
</evidence>
<dbReference type="InterPro" id="IPR001227">
    <property type="entry name" value="Ac_transferase_dom_sf"/>
</dbReference>
<keyword evidence="3" id="KW-1185">Reference proteome</keyword>
<dbReference type="EMBL" id="MVHH01000133">
    <property type="protein sequence ID" value="OQZ89776.1"/>
    <property type="molecule type" value="Genomic_DNA"/>
</dbReference>
<proteinExistence type="predicted"/>
<feature type="non-terminal residue" evidence="2">
    <location>
        <position position="88"/>
    </location>
</feature>
<dbReference type="Gene3D" id="3.40.366.10">
    <property type="entry name" value="Malonyl-Coenzyme A Acyl Carrier Protein, domain 2"/>
    <property type="match status" value="1"/>
</dbReference>
<sequence>MLAQWLTTDGAQIPLSDIAEGLRENRTRFKYTAGVSARDHAAAVAGLTALAAGESAPGVTEPRPRPATSRPVFVFSGQGSQWVGMGRR</sequence>
<name>A0ABX3R776_9MYCO</name>
<feature type="region of interest" description="Disordered" evidence="1">
    <location>
        <begin position="53"/>
        <end position="72"/>
    </location>
</feature>
<evidence type="ECO:0000313" key="2">
    <source>
        <dbReference type="EMBL" id="OQZ89776.1"/>
    </source>
</evidence>
<dbReference type="InterPro" id="IPR016035">
    <property type="entry name" value="Acyl_Trfase/lysoPLipase"/>
</dbReference>
<reference evidence="2 3" key="1">
    <citation type="submission" date="2016-12" db="EMBL/GenBank/DDBJ databases">
        <title>The new phylogeny of genus Mycobacterium.</title>
        <authorList>
            <person name="Tortoli E."/>
            <person name="Trovato A."/>
            <person name="Cirillo D.M."/>
        </authorList>
    </citation>
    <scope>NUCLEOTIDE SEQUENCE [LARGE SCALE GENOMIC DNA]</scope>
    <source>
        <strain evidence="2 3">DSM 44942</strain>
    </source>
</reference>
<dbReference type="SUPFAM" id="SSF52151">
    <property type="entry name" value="FabD/lysophospholipase-like"/>
    <property type="match status" value="1"/>
</dbReference>
<accession>A0ABX3R776</accession>
<evidence type="ECO:0008006" key="4">
    <source>
        <dbReference type="Google" id="ProtNLM"/>
    </source>
</evidence>
<evidence type="ECO:0000313" key="3">
    <source>
        <dbReference type="Proteomes" id="UP000192327"/>
    </source>
</evidence>
<organism evidence="2 3">
    <name type="scientific">Mycolicibacter arupensis</name>
    <dbReference type="NCBI Taxonomy" id="342002"/>
    <lineage>
        <taxon>Bacteria</taxon>
        <taxon>Bacillati</taxon>
        <taxon>Actinomycetota</taxon>
        <taxon>Actinomycetes</taxon>
        <taxon>Mycobacteriales</taxon>
        <taxon>Mycobacteriaceae</taxon>
        <taxon>Mycolicibacter</taxon>
    </lineage>
</organism>
<gene>
    <name evidence="2" type="ORF">BST15_20885</name>
</gene>
<comment type="caution">
    <text evidence="2">The sequence shown here is derived from an EMBL/GenBank/DDBJ whole genome shotgun (WGS) entry which is preliminary data.</text>
</comment>